<dbReference type="AlphaFoldDB" id="A0A8H7P7P7"/>
<dbReference type="EMBL" id="JADOXO010000023">
    <property type="protein sequence ID" value="KAF9818983.1"/>
    <property type="molecule type" value="Genomic_DNA"/>
</dbReference>
<dbReference type="InterPro" id="IPR039903">
    <property type="entry name" value="Zswim2"/>
</dbReference>
<evidence type="ECO:0000313" key="1">
    <source>
        <dbReference type="EMBL" id="KAF9818983.1"/>
    </source>
</evidence>
<dbReference type="GO" id="GO:0061630">
    <property type="term" value="F:ubiquitin protein ligase activity"/>
    <property type="evidence" value="ECO:0007669"/>
    <property type="project" value="InterPro"/>
</dbReference>
<proteinExistence type="predicted"/>
<gene>
    <name evidence="1" type="ORF">IEO21_02397</name>
</gene>
<organism evidence="1 2">
    <name type="scientific">Rhodonia placenta</name>
    <dbReference type="NCBI Taxonomy" id="104341"/>
    <lineage>
        <taxon>Eukaryota</taxon>
        <taxon>Fungi</taxon>
        <taxon>Dikarya</taxon>
        <taxon>Basidiomycota</taxon>
        <taxon>Agaricomycotina</taxon>
        <taxon>Agaricomycetes</taxon>
        <taxon>Polyporales</taxon>
        <taxon>Adustoporiaceae</taxon>
        <taxon>Rhodonia</taxon>
    </lineage>
</organism>
<protein>
    <submittedName>
        <fullName evidence="1">Uncharacterized protein</fullName>
    </submittedName>
</protein>
<dbReference type="Proteomes" id="UP000639403">
    <property type="component" value="Unassembled WGS sequence"/>
</dbReference>
<dbReference type="InterPro" id="IPR013083">
    <property type="entry name" value="Znf_RING/FYVE/PHD"/>
</dbReference>
<reference evidence="1" key="1">
    <citation type="submission" date="2020-11" db="EMBL/GenBank/DDBJ databases">
        <authorList>
            <person name="Koelle M."/>
            <person name="Horta M.A.C."/>
            <person name="Nowrousian M."/>
            <person name="Ohm R.A."/>
            <person name="Benz P."/>
            <person name="Pilgard A."/>
        </authorList>
    </citation>
    <scope>NUCLEOTIDE SEQUENCE</scope>
    <source>
        <strain evidence="1">FPRL280</strain>
    </source>
</reference>
<dbReference type="Gene3D" id="3.30.40.10">
    <property type="entry name" value="Zinc/RING finger domain, C3HC4 (zinc finger)"/>
    <property type="match status" value="1"/>
</dbReference>
<reference evidence="1" key="2">
    <citation type="journal article" name="Front. Microbiol.">
        <title>Degradative Capacity of Two Strains of Rhodonia placenta: From Phenotype to Genotype.</title>
        <authorList>
            <person name="Kolle M."/>
            <person name="Horta M.A.C."/>
            <person name="Nowrousian M."/>
            <person name="Ohm R.A."/>
            <person name="Benz J.P."/>
            <person name="Pilgard A."/>
        </authorList>
    </citation>
    <scope>NUCLEOTIDE SEQUENCE</scope>
    <source>
        <strain evidence="1">FPRL280</strain>
    </source>
</reference>
<evidence type="ECO:0000313" key="2">
    <source>
        <dbReference type="Proteomes" id="UP000639403"/>
    </source>
</evidence>
<sequence>MHGAAETTLTFCDTCGNGLHSECFQQWAVTARQKGQQVSCVFCRAKWVTSGPAAAAGASRSSEGYINLGSVAGLSHRPFSLYSIHDLKKASCHKILVVFPLCCDVFLLRRCQ</sequence>
<dbReference type="PANTHER" id="PTHR21540:SF0">
    <property type="entry name" value="PHD FAMILY PROTEIN"/>
    <property type="match status" value="1"/>
</dbReference>
<dbReference type="PANTHER" id="PTHR21540">
    <property type="entry name" value="RING FINGER AND SWIM DOMAIN-CONTAINING PROTEIN 2"/>
    <property type="match status" value="1"/>
</dbReference>
<accession>A0A8H7P7P7</accession>
<comment type="caution">
    <text evidence="1">The sequence shown here is derived from an EMBL/GenBank/DDBJ whole genome shotgun (WGS) entry which is preliminary data.</text>
</comment>
<name>A0A8H7P7P7_9APHY</name>